<comment type="similarity">
    <text evidence="1 2">Belongs to the short-chain dehydrogenases/reductases (SDR) family.</text>
</comment>
<name>A0A1F5YSJ9_9BACT</name>
<dbReference type="InterPro" id="IPR050259">
    <property type="entry name" value="SDR"/>
</dbReference>
<dbReference type="PANTHER" id="PTHR42879">
    <property type="entry name" value="3-OXOACYL-(ACYL-CARRIER-PROTEIN) REDUCTASE"/>
    <property type="match status" value="1"/>
</dbReference>
<dbReference type="Pfam" id="PF00106">
    <property type="entry name" value="adh_short"/>
    <property type="match status" value="1"/>
</dbReference>
<dbReference type="PRINTS" id="PR00080">
    <property type="entry name" value="SDRFAMILY"/>
</dbReference>
<dbReference type="STRING" id="1798371.A2W14_05205"/>
<evidence type="ECO:0000313" key="4">
    <source>
        <dbReference type="Proteomes" id="UP000176665"/>
    </source>
</evidence>
<dbReference type="PRINTS" id="PR00081">
    <property type="entry name" value="GDHRDH"/>
</dbReference>
<dbReference type="InterPro" id="IPR020904">
    <property type="entry name" value="Sc_DH/Rdtase_CS"/>
</dbReference>
<proteinExistence type="inferred from homology"/>
<dbReference type="Proteomes" id="UP000176665">
    <property type="component" value="Unassembled WGS sequence"/>
</dbReference>
<comment type="caution">
    <text evidence="3">The sequence shown here is derived from an EMBL/GenBank/DDBJ whole genome shotgun (WGS) entry which is preliminary data.</text>
</comment>
<dbReference type="AlphaFoldDB" id="A0A1F5YSJ9"/>
<dbReference type="GO" id="GO:0032787">
    <property type="term" value="P:monocarboxylic acid metabolic process"/>
    <property type="evidence" value="ECO:0007669"/>
    <property type="project" value="UniProtKB-ARBA"/>
</dbReference>
<dbReference type="Gene3D" id="3.40.50.720">
    <property type="entry name" value="NAD(P)-binding Rossmann-like Domain"/>
    <property type="match status" value="1"/>
</dbReference>
<sequence>MDYRKTAIVTGASRGIGKAVAVKLLENDWNVAGVYYANEKTASELERKYNNLLMIKADVAREDEVIRAVGRTVKKFGNLDCVVNIAGIDIFGEVEDYNPDNWDRMFAVNVKSVFLFSKYTIPYLKKSTDPVIINISSRLGTVEYAEAKFTVYSACKAAVIIFSKALSRELSHTKIRVNVFIPTPTKTDLLDEVYTKVEQEELQKIGKLGKPEEAAELVWELIQDGRANGKILYDKRVFL</sequence>
<organism evidence="3 4">
    <name type="scientific">Candidatus Gottesmanbacteria bacterium RBG_16_37_8</name>
    <dbReference type="NCBI Taxonomy" id="1798371"/>
    <lineage>
        <taxon>Bacteria</taxon>
        <taxon>Candidatus Gottesmaniibacteriota</taxon>
    </lineage>
</organism>
<accession>A0A1F5YSJ9</accession>
<evidence type="ECO:0000256" key="2">
    <source>
        <dbReference type="RuleBase" id="RU000363"/>
    </source>
</evidence>
<dbReference type="PROSITE" id="PS00061">
    <property type="entry name" value="ADH_SHORT"/>
    <property type="match status" value="1"/>
</dbReference>
<dbReference type="SUPFAM" id="SSF51735">
    <property type="entry name" value="NAD(P)-binding Rossmann-fold domains"/>
    <property type="match status" value="1"/>
</dbReference>
<protein>
    <recommendedName>
        <fullName evidence="5">3-oxoacyl-ACP reductase</fullName>
    </recommendedName>
</protein>
<dbReference type="CDD" id="cd05233">
    <property type="entry name" value="SDR_c"/>
    <property type="match status" value="1"/>
</dbReference>
<dbReference type="PANTHER" id="PTHR42879:SF2">
    <property type="entry name" value="3-OXOACYL-[ACYL-CARRIER-PROTEIN] REDUCTASE FABG"/>
    <property type="match status" value="1"/>
</dbReference>
<evidence type="ECO:0000313" key="3">
    <source>
        <dbReference type="EMBL" id="OGG03074.1"/>
    </source>
</evidence>
<dbReference type="EMBL" id="MFJA01000040">
    <property type="protein sequence ID" value="OGG03074.1"/>
    <property type="molecule type" value="Genomic_DNA"/>
</dbReference>
<evidence type="ECO:0008006" key="5">
    <source>
        <dbReference type="Google" id="ProtNLM"/>
    </source>
</evidence>
<reference evidence="3 4" key="1">
    <citation type="journal article" date="2016" name="Nat. Commun.">
        <title>Thousands of microbial genomes shed light on interconnected biogeochemical processes in an aquifer system.</title>
        <authorList>
            <person name="Anantharaman K."/>
            <person name="Brown C.T."/>
            <person name="Hug L.A."/>
            <person name="Sharon I."/>
            <person name="Castelle C.J."/>
            <person name="Probst A.J."/>
            <person name="Thomas B.C."/>
            <person name="Singh A."/>
            <person name="Wilkins M.J."/>
            <person name="Karaoz U."/>
            <person name="Brodie E.L."/>
            <person name="Williams K.H."/>
            <person name="Hubbard S.S."/>
            <person name="Banfield J.F."/>
        </authorList>
    </citation>
    <scope>NUCLEOTIDE SEQUENCE [LARGE SCALE GENOMIC DNA]</scope>
</reference>
<dbReference type="InterPro" id="IPR036291">
    <property type="entry name" value="NAD(P)-bd_dom_sf"/>
</dbReference>
<gene>
    <name evidence="3" type="ORF">A2W14_05205</name>
</gene>
<evidence type="ECO:0000256" key="1">
    <source>
        <dbReference type="ARBA" id="ARBA00006484"/>
    </source>
</evidence>
<dbReference type="InterPro" id="IPR002347">
    <property type="entry name" value="SDR_fam"/>
</dbReference>